<keyword evidence="6" id="KW-1185">Reference proteome</keyword>
<dbReference type="EMBL" id="CP060780">
    <property type="protein sequence ID" value="QNP42813.1"/>
    <property type="molecule type" value="Genomic_DNA"/>
</dbReference>
<feature type="chain" id="PRO_5045894444" evidence="3">
    <location>
        <begin position="23"/>
        <end position="265"/>
    </location>
</feature>
<dbReference type="InterPro" id="IPR027385">
    <property type="entry name" value="Beta-barrel_OMP"/>
</dbReference>
<feature type="signal peptide" evidence="3">
    <location>
        <begin position="1"/>
        <end position="22"/>
    </location>
</feature>
<dbReference type="RefSeq" id="WP_187714245.1">
    <property type="nucleotide sequence ID" value="NZ_CP060780.1"/>
</dbReference>
<evidence type="ECO:0000256" key="3">
    <source>
        <dbReference type="SAM" id="SignalP"/>
    </source>
</evidence>
<evidence type="ECO:0000256" key="1">
    <source>
        <dbReference type="ARBA" id="ARBA00022729"/>
    </source>
</evidence>
<proteinExistence type="predicted"/>
<evidence type="ECO:0000313" key="6">
    <source>
        <dbReference type="Proteomes" id="UP000516134"/>
    </source>
</evidence>
<dbReference type="Proteomes" id="UP000516134">
    <property type="component" value="Chromosome"/>
</dbReference>
<evidence type="ECO:0000259" key="4">
    <source>
        <dbReference type="Pfam" id="PF13505"/>
    </source>
</evidence>
<dbReference type="SUPFAM" id="SSF56925">
    <property type="entry name" value="OMPA-like"/>
    <property type="match status" value="1"/>
</dbReference>
<dbReference type="Pfam" id="PF13505">
    <property type="entry name" value="OMP_b-brl"/>
    <property type="match status" value="1"/>
</dbReference>
<protein>
    <submittedName>
        <fullName evidence="5">Outer membrane beta-barrel protein</fullName>
    </submittedName>
</protein>
<evidence type="ECO:0000313" key="5">
    <source>
        <dbReference type="EMBL" id="QNP42813.1"/>
    </source>
</evidence>
<gene>
    <name evidence="5" type="ORF">H9L15_12095</name>
</gene>
<name>A0ABX6T5A2_9SPHN</name>
<dbReference type="InterPro" id="IPR011250">
    <property type="entry name" value="OMP/PagP_B-barrel"/>
</dbReference>
<sequence>MRLVRIGAFTALALLATSQASAQSLYGIRAEANVGVDRFYSEGNHDNHLGYGGEIGADFDLGGFVVGPYGSYWMSKAENVTRDGPGVAYRKSFEEWGAGLRAGALVTPSTLIYAKGGWVINEQRKFFDADNPLGSYYNHFRTRGWQVGAGVEQSVSNMFYVKAKPGIQTTGRTPRVWPCWSVPASGSVALKPPRRPLRHRRLLRRRPAACYADVPGRLGDPGDRGLPGSAAAAASAAAGARARLSSQAKRTPGESPLPGFSLSKV</sequence>
<keyword evidence="1 3" id="KW-0732">Signal</keyword>
<evidence type="ECO:0000256" key="2">
    <source>
        <dbReference type="SAM" id="MobiDB-lite"/>
    </source>
</evidence>
<accession>A0ABX6T5A2</accession>
<reference evidence="5 6" key="1">
    <citation type="submission" date="2020-08" db="EMBL/GenBank/DDBJ databases">
        <title>Genome sequence of Sphingomonas daechungensis KACC 18115T.</title>
        <authorList>
            <person name="Hyun D.-W."/>
            <person name="Bae J.-W."/>
        </authorList>
    </citation>
    <scope>NUCLEOTIDE SEQUENCE [LARGE SCALE GENOMIC DNA]</scope>
    <source>
        <strain evidence="5 6">KACC 18115</strain>
    </source>
</reference>
<feature type="region of interest" description="Disordered" evidence="2">
    <location>
        <begin position="239"/>
        <end position="265"/>
    </location>
</feature>
<organism evidence="5 6">
    <name type="scientific">Sphingomonas daechungensis</name>
    <dbReference type="NCBI Taxonomy" id="1176646"/>
    <lineage>
        <taxon>Bacteria</taxon>
        <taxon>Pseudomonadati</taxon>
        <taxon>Pseudomonadota</taxon>
        <taxon>Alphaproteobacteria</taxon>
        <taxon>Sphingomonadales</taxon>
        <taxon>Sphingomonadaceae</taxon>
        <taxon>Sphingomonas</taxon>
    </lineage>
</organism>
<feature type="domain" description="Outer membrane protein beta-barrel" evidence="4">
    <location>
        <begin position="9"/>
        <end position="163"/>
    </location>
</feature>